<sequence>GGGRQERRPAGQRQRHARGEAAAARARGGGRLNAELEAKTEKLVRQAEEVMVSTLCRLLHNLALVHMHTGSSFKRNYLDHDN</sequence>
<dbReference type="Proteomes" id="UP000016666">
    <property type="component" value="Chromosome 11"/>
</dbReference>
<proteinExistence type="predicted"/>
<keyword evidence="3" id="KW-1185">Reference proteome</keyword>
<reference evidence="2" key="3">
    <citation type="submission" date="2025-09" db="UniProtKB">
        <authorList>
            <consortium name="Ensembl"/>
        </authorList>
    </citation>
    <scope>IDENTIFICATION</scope>
</reference>
<protein>
    <submittedName>
        <fullName evidence="2">Uncharacterized protein</fullName>
    </submittedName>
</protein>
<accession>A0A493SX66</accession>
<evidence type="ECO:0000313" key="3">
    <source>
        <dbReference type="Proteomes" id="UP000016666"/>
    </source>
</evidence>
<dbReference type="Ensembl" id="ENSAPLT00000038718.1">
    <property type="protein sequence ID" value="ENSAPLP00000018083.1"/>
    <property type="gene ID" value="ENSAPLG00000022154.1"/>
</dbReference>
<name>A0A493SX66_ANAPP</name>
<reference evidence="2 3" key="1">
    <citation type="submission" date="2017-10" db="EMBL/GenBank/DDBJ databases">
        <title>A new Pekin duck reference genome.</title>
        <authorList>
            <person name="Hou Z.-C."/>
            <person name="Zhou Z.-K."/>
            <person name="Zhu F."/>
            <person name="Hou S.-S."/>
        </authorList>
    </citation>
    <scope>NUCLEOTIDE SEQUENCE [LARGE SCALE GENOMIC DNA]</scope>
</reference>
<feature type="region of interest" description="Disordered" evidence="1">
    <location>
        <begin position="1"/>
        <end position="33"/>
    </location>
</feature>
<evidence type="ECO:0000313" key="2">
    <source>
        <dbReference type="Ensembl" id="ENSAPLP00000018083.1"/>
    </source>
</evidence>
<reference evidence="2" key="2">
    <citation type="submission" date="2025-08" db="UniProtKB">
        <authorList>
            <consortium name="Ensembl"/>
        </authorList>
    </citation>
    <scope>IDENTIFICATION</scope>
</reference>
<evidence type="ECO:0000256" key="1">
    <source>
        <dbReference type="SAM" id="MobiDB-lite"/>
    </source>
</evidence>
<organism evidence="2 3">
    <name type="scientific">Anas platyrhynchos platyrhynchos</name>
    <name type="common">Northern mallard</name>
    <dbReference type="NCBI Taxonomy" id="8840"/>
    <lineage>
        <taxon>Eukaryota</taxon>
        <taxon>Metazoa</taxon>
        <taxon>Chordata</taxon>
        <taxon>Craniata</taxon>
        <taxon>Vertebrata</taxon>
        <taxon>Euteleostomi</taxon>
        <taxon>Archelosauria</taxon>
        <taxon>Archosauria</taxon>
        <taxon>Dinosauria</taxon>
        <taxon>Saurischia</taxon>
        <taxon>Theropoda</taxon>
        <taxon>Coelurosauria</taxon>
        <taxon>Aves</taxon>
        <taxon>Neognathae</taxon>
        <taxon>Galloanserae</taxon>
        <taxon>Anseriformes</taxon>
        <taxon>Anatidae</taxon>
        <taxon>Anatinae</taxon>
        <taxon>Anas</taxon>
    </lineage>
</organism>
<dbReference type="AlphaFoldDB" id="A0A493SX66"/>